<dbReference type="RefSeq" id="WP_074583156.1">
    <property type="nucleotide sequence ID" value="NZ_FMWB01000001.1"/>
</dbReference>
<dbReference type="Pfam" id="PF03486">
    <property type="entry name" value="HI0933_like"/>
    <property type="match status" value="1"/>
</dbReference>
<dbReference type="Pfam" id="PF22780">
    <property type="entry name" value="HI0933_like_1st"/>
    <property type="match status" value="1"/>
</dbReference>
<evidence type="ECO:0008006" key="8">
    <source>
        <dbReference type="Google" id="ProtNLM"/>
    </source>
</evidence>
<dbReference type="InterPro" id="IPR057661">
    <property type="entry name" value="RsdA/BaiN/AoA(So)_Rossmann"/>
</dbReference>
<dbReference type="STRING" id="237610.BJP27_04965"/>
<reference evidence="7" key="1">
    <citation type="submission" date="2016-10" db="EMBL/GenBank/DDBJ databases">
        <authorList>
            <person name="de Groot N.N."/>
        </authorList>
    </citation>
    <scope>NUCLEOTIDE SEQUENCE [LARGE SCALE GENOMIC DNA]</scope>
    <source>
        <strain evidence="7">DSM 15758</strain>
    </source>
</reference>
<evidence type="ECO:0000259" key="5">
    <source>
        <dbReference type="Pfam" id="PF22780"/>
    </source>
</evidence>
<comment type="cofactor">
    <cofactor evidence="1">
        <name>FAD</name>
        <dbReference type="ChEBI" id="CHEBI:57692"/>
    </cofactor>
</comment>
<evidence type="ECO:0000313" key="6">
    <source>
        <dbReference type="EMBL" id="SCZ22833.1"/>
    </source>
</evidence>
<protein>
    <recommendedName>
        <fullName evidence="8">NAD(FAD)-utilizing dehydrogenase</fullName>
    </recommendedName>
</protein>
<dbReference type="InterPro" id="IPR004792">
    <property type="entry name" value="BaiN-like"/>
</dbReference>
<keyword evidence="3" id="KW-0274">FAD</keyword>
<dbReference type="NCBIfam" id="TIGR00275">
    <property type="entry name" value="aminoacetone oxidase family FAD-binding enzyme"/>
    <property type="match status" value="1"/>
</dbReference>
<dbReference type="EMBL" id="FMWB01000001">
    <property type="protein sequence ID" value="SCZ22833.1"/>
    <property type="molecule type" value="Genomic_DNA"/>
</dbReference>
<dbReference type="PANTHER" id="PTHR42887:SF1">
    <property type="entry name" value="BLR3961 PROTEIN"/>
    <property type="match status" value="1"/>
</dbReference>
<feature type="domain" description="RsdA/BaiN/AoA(So)-like Rossmann fold-like" evidence="4">
    <location>
        <begin position="10"/>
        <end position="401"/>
    </location>
</feature>
<accession>A0A1G5MCF7</accession>
<evidence type="ECO:0000256" key="1">
    <source>
        <dbReference type="ARBA" id="ARBA00001974"/>
    </source>
</evidence>
<dbReference type="Gene3D" id="2.40.30.10">
    <property type="entry name" value="Translation factors"/>
    <property type="match status" value="1"/>
</dbReference>
<organism evidence="6 7">
    <name type="scientific">Pseudomonas oryzihabitans</name>
    <dbReference type="NCBI Taxonomy" id="47885"/>
    <lineage>
        <taxon>Bacteria</taxon>
        <taxon>Pseudomonadati</taxon>
        <taxon>Pseudomonadota</taxon>
        <taxon>Gammaproteobacteria</taxon>
        <taxon>Pseudomonadales</taxon>
        <taxon>Pseudomonadaceae</taxon>
        <taxon>Pseudomonas</taxon>
    </lineage>
</organism>
<dbReference type="OrthoDB" id="5288829at2"/>
<dbReference type="Gene3D" id="3.50.50.60">
    <property type="entry name" value="FAD/NAD(P)-binding domain"/>
    <property type="match status" value="1"/>
</dbReference>
<dbReference type="NCBIfam" id="TIGR03862">
    <property type="entry name" value="flavo_PP4765"/>
    <property type="match status" value="1"/>
</dbReference>
<dbReference type="InterPro" id="IPR055178">
    <property type="entry name" value="RsdA/BaiN/AoA(So)-like_dom"/>
</dbReference>
<gene>
    <name evidence="6" type="ORF">SAMN05216279_101593</name>
</gene>
<dbReference type="PANTHER" id="PTHR42887">
    <property type="entry name" value="OS12G0638800 PROTEIN"/>
    <property type="match status" value="1"/>
</dbReference>
<dbReference type="eggNOG" id="COG2081">
    <property type="taxonomic scope" value="Bacteria"/>
</dbReference>
<name>A0A1G5MCF7_9PSED</name>
<keyword evidence="2" id="KW-0285">Flavoprotein</keyword>
<evidence type="ECO:0000256" key="2">
    <source>
        <dbReference type="ARBA" id="ARBA00022630"/>
    </source>
</evidence>
<evidence type="ECO:0000256" key="3">
    <source>
        <dbReference type="ARBA" id="ARBA00022827"/>
    </source>
</evidence>
<comment type="caution">
    <text evidence="6">The sequence shown here is derived from an EMBL/GenBank/DDBJ whole genome shotgun (WGS) entry which is preliminary data.</text>
</comment>
<dbReference type="PRINTS" id="PR00368">
    <property type="entry name" value="FADPNR"/>
</dbReference>
<feature type="domain" description="RsdA/BaiN/AoA(So)-like insert" evidence="5">
    <location>
        <begin position="196"/>
        <end position="349"/>
    </location>
</feature>
<dbReference type="Proteomes" id="UP000183046">
    <property type="component" value="Unassembled WGS sequence"/>
</dbReference>
<proteinExistence type="predicted"/>
<dbReference type="InterPro" id="IPR036188">
    <property type="entry name" value="FAD/NAD-bd_sf"/>
</dbReference>
<dbReference type="InterPro" id="IPR023166">
    <property type="entry name" value="BaiN-like_dom_sf"/>
</dbReference>
<dbReference type="AlphaFoldDB" id="A0A1G5MCF7"/>
<evidence type="ECO:0000313" key="7">
    <source>
        <dbReference type="Proteomes" id="UP000183046"/>
    </source>
</evidence>
<dbReference type="Gene3D" id="1.10.8.260">
    <property type="entry name" value="HI0933 insert domain-like"/>
    <property type="match status" value="1"/>
</dbReference>
<dbReference type="InterPro" id="IPR022460">
    <property type="entry name" value="Flavoprotein_PP4765"/>
</dbReference>
<dbReference type="SUPFAM" id="SSF51905">
    <property type="entry name" value="FAD/NAD(P)-binding domain"/>
    <property type="match status" value="1"/>
</dbReference>
<sequence>MSLLSAKPAVAVIGGGPAGLMAAETLAAAGVPVDLFDAMPSVGRKFLLAGVGGMNITHAEEQSAFRQRYRERESGVSPWLDSFDSNALRAWIHELGIETFVGTSGRVFPADMKAAPLLRAWLHRLREQGVRIHTRSRWLGWDAENRLRLATLEGERLLQPQATVLALGGGSWPRLGSDGAWQALLAARGVELRPLEPANCGFEVAGWSDFLKTRHAGAPIKPAALALPGQPPRQGEFVLTDTGIEGSLVYALSAEIRTAIERDGQATLTLDLAPQRDLTELGRALAKPRGSQSLANHLRRHAGIDGARAALLRELAPPETFQDMGRLAEACKAVSLTVVRARPLAEAISSAGGVPLEALDDGLMLRQLPGVFCAGEMLDWEAPTGGYLLTACFASGRAAGQGVLRWLADGGSSDRRT</sequence>
<evidence type="ECO:0000259" key="4">
    <source>
        <dbReference type="Pfam" id="PF03486"/>
    </source>
</evidence>
<dbReference type="SUPFAM" id="SSF160996">
    <property type="entry name" value="HI0933 insert domain-like"/>
    <property type="match status" value="1"/>
</dbReference>